<dbReference type="PROSITE" id="PS51186">
    <property type="entry name" value="GNAT"/>
    <property type="match status" value="1"/>
</dbReference>
<dbReference type="OrthoDB" id="9775804at2"/>
<dbReference type="CDD" id="cd04301">
    <property type="entry name" value="NAT_SF"/>
    <property type="match status" value="1"/>
</dbReference>
<accession>A0A916RBQ4</accession>
<evidence type="ECO:0000313" key="2">
    <source>
        <dbReference type="EMBL" id="GGA48138.1"/>
    </source>
</evidence>
<dbReference type="SUPFAM" id="SSF55729">
    <property type="entry name" value="Acyl-CoA N-acyltransferases (Nat)"/>
    <property type="match status" value="1"/>
</dbReference>
<comment type="caution">
    <text evidence="2">The sequence shown here is derived from an EMBL/GenBank/DDBJ whole genome shotgun (WGS) entry which is preliminary data.</text>
</comment>
<reference evidence="2 3" key="1">
    <citation type="journal article" date="2014" name="Int. J. Syst. Evol. Microbiol.">
        <title>Complete genome sequence of Corynebacterium casei LMG S-19264T (=DSM 44701T), isolated from a smear-ripened cheese.</title>
        <authorList>
            <consortium name="US DOE Joint Genome Institute (JGI-PGF)"/>
            <person name="Walter F."/>
            <person name="Albersmeier A."/>
            <person name="Kalinowski J."/>
            <person name="Ruckert C."/>
        </authorList>
    </citation>
    <scope>NUCLEOTIDE SEQUENCE [LARGE SCALE GENOMIC DNA]</scope>
    <source>
        <strain evidence="2 3">CGMCC 1.15896</strain>
    </source>
</reference>
<name>A0A916RBQ4_9HYPH</name>
<protein>
    <recommendedName>
        <fullName evidence="1">N-acetyltransferase domain-containing protein</fullName>
    </recommendedName>
</protein>
<evidence type="ECO:0000259" key="1">
    <source>
        <dbReference type="PROSITE" id="PS51186"/>
    </source>
</evidence>
<dbReference type="Gene3D" id="3.40.630.30">
    <property type="match status" value="1"/>
</dbReference>
<dbReference type="GO" id="GO:0016747">
    <property type="term" value="F:acyltransferase activity, transferring groups other than amino-acyl groups"/>
    <property type="evidence" value="ECO:0007669"/>
    <property type="project" value="InterPro"/>
</dbReference>
<dbReference type="InterPro" id="IPR016181">
    <property type="entry name" value="Acyl_CoA_acyltransferase"/>
</dbReference>
<proteinExistence type="predicted"/>
<evidence type="ECO:0000313" key="3">
    <source>
        <dbReference type="Proteomes" id="UP000596977"/>
    </source>
</evidence>
<feature type="domain" description="N-acetyltransferase" evidence="1">
    <location>
        <begin position="11"/>
        <end position="135"/>
    </location>
</feature>
<dbReference type="RefSeq" id="WP_127070925.1">
    <property type="nucleotide sequence ID" value="NZ_BMKB01000002.1"/>
</dbReference>
<dbReference type="AlphaFoldDB" id="A0A916RBQ4"/>
<dbReference type="InterPro" id="IPR000182">
    <property type="entry name" value="GNAT_dom"/>
</dbReference>
<dbReference type="Pfam" id="PF13508">
    <property type="entry name" value="Acetyltransf_7"/>
    <property type="match status" value="1"/>
</dbReference>
<sequence length="135" mass="14641">MPITYALEPNLSVSEFKQVLIASGLAERRPIEDTPRLEKMLANADVIVVARDDQGKIVGVARSITDYAYCLYCSDLAVDTSAQGNGIGRRLLEETAKAAPKVKSCLLTSAPGAVSFYEQAGCERLADTFRFHVNS</sequence>
<gene>
    <name evidence="2" type="ORF">GCM10011499_17510</name>
</gene>
<dbReference type="EMBL" id="BMKB01000002">
    <property type="protein sequence ID" value="GGA48138.1"/>
    <property type="molecule type" value="Genomic_DNA"/>
</dbReference>
<organism evidence="2 3">
    <name type="scientific">Pelagibacterium lentulum</name>
    <dbReference type="NCBI Taxonomy" id="2029865"/>
    <lineage>
        <taxon>Bacteria</taxon>
        <taxon>Pseudomonadati</taxon>
        <taxon>Pseudomonadota</taxon>
        <taxon>Alphaproteobacteria</taxon>
        <taxon>Hyphomicrobiales</taxon>
        <taxon>Devosiaceae</taxon>
        <taxon>Pelagibacterium</taxon>
    </lineage>
</organism>
<dbReference type="Proteomes" id="UP000596977">
    <property type="component" value="Unassembled WGS sequence"/>
</dbReference>
<dbReference type="PANTHER" id="PTHR43233:SF1">
    <property type="entry name" value="FAMILY N-ACETYLTRANSFERASE, PUTATIVE (AFU_ORTHOLOGUE AFUA_6G03350)-RELATED"/>
    <property type="match status" value="1"/>
</dbReference>
<keyword evidence="3" id="KW-1185">Reference proteome</keyword>
<dbReference type="PANTHER" id="PTHR43233">
    <property type="entry name" value="FAMILY N-ACETYLTRANSFERASE, PUTATIVE (AFU_ORTHOLOGUE AFUA_6G03350)-RELATED"/>
    <property type="match status" value="1"/>
</dbReference>
<dbReference type="InterPro" id="IPR053144">
    <property type="entry name" value="Acetyltransferase_Butenolide"/>
</dbReference>